<keyword evidence="2" id="KW-1185">Reference proteome</keyword>
<name>A0AAV0KER4_9ROSI</name>
<protein>
    <submittedName>
        <fullName evidence="1">Uncharacterized protein</fullName>
    </submittedName>
</protein>
<comment type="caution">
    <text evidence="1">The sequence shown here is derived from an EMBL/GenBank/DDBJ whole genome shotgun (WGS) entry which is preliminary data.</text>
</comment>
<proteinExistence type="predicted"/>
<gene>
    <name evidence="1" type="ORF">LITE_LOCUS18515</name>
</gene>
<sequence length="61" mass="6893">MSAGTRAPLPRPSLRPSRRFTAPSSILPRWSLLWNLPNPISATLLVTCFRKSRQQMLSSSR</sequence>
<organism evidence="1 2">
    <name type="scientific">Linum tenue</name>
    <dbReference type="NCBI Taxonomy" id="586396"/>
    <lineage>
        <taxon>Eukaryota</taxon>
        <taxon>Viridiplantae</taxon>
        <taxon>Streptophyta</taxon>
        <taxon>Embryophyta</taxon>
        <taxon>Tracheophyta</taxon>
        <taxon>Spermatophyta</taxon>
        <taxon>Magnoliopsida</taxon>
        <taxon>eudicotyledons</taxon>
        <taxon>Gunneridae</taxon>
        <taxon>Pentapetalae</taxon>
        <taxon>rosids</taxon>
        <taxon>fabids</taxon>
        <taxon>Malpighiales</taxon>
        <taxon>Linaceae</taxon>
        <taxon>Linum</taxon>
    </lineage>
</organism>
<evidence type="ECO:0000313" key="1">
    <source>
        <dbReference type="EMBL" id="CAI0420834.1"/>
    </source>
</evidence>
<dbReference type="EMBL" id="CAMGYJ010000005">
    <property type="protein sequence ID" value="CAI0420834.1"/>
    <property type="molecule type" value="Genomic_DNA"/>
</dbReference>
<dbReference type="AlphaFoldDB" id="A0AAV0KER4"/>
<evidence type="ECO:0000313" key="2">
    <source>
        <dbReference type="Proteomes" id="UP001154282"/>
    </source>
</evidence>
<dbReference type="Proteomes" id="UP001154282">
    <property type="component" value="Unassembled WGS sequence"/>
</dbReference>
<accession>A0AAV0KER4</accession>
<reference evidence="1" key="1">
    <citation type="submission" date="2022-08" db="EMBL/GenBank/DDBJ databases">
        <authorList>
            <person name="Gutierrez-Valencia J."/>
        </authorList>
    </citation>
    <scope>NUCLEOTIDE SEQUENCE</scope>
</reference>